<dbReference type="GO" id="GO:0006086">
    <property type="term" value="P:pyruvate decarboxylation to acetyl-CoA"/>
    <property type="evidence" value="ECO:0007669"/>
    <property type="project" value="InterPro"/>
</dbReference>
<evidence type="ECO:0000256" key="4">
    <source>
        <dbReference type="RuleBase" id="RU364074"/>
    </source>
</evidence>
<accession>A0AAV9EMD9</accession>
<dbReference type="Gene3D" id="3.40.830.10">
    <property type="entry name" value="LigB-like"/>
    <property type="match status" value="1"/>
</dbReference>
<protein>
    <recommendedName>
        <fullName evidence="4">Pyruvate dehydrogenase E1 component subunit beta</fullName>
        <ecNumber evidence="4">1.2.4.1</ecNumber>
    </recommendedName>
</protein>
<dbReference type="InterPro" id="IPR033248">
    <property type="entry name" value="Transketolase_C"/>
</dbReference>
<dbReference type="EMBL" id="JAUJYO010000006">
    <property type="protein sequence ID" value="KAK1313995.1"/>
    <property type="molecule type" value="Genomic_DNA"/>
</dbReference>
<proteinExistence type="predicted"/>
<evidence type="ECO:0000256" key="3">
    <source>
        <dbReference type="ARBA" id="ARBA00023052"/>
    </source>
</evidence>
<keyword evidence="2 4" id="KW-0560">Oxidoreductase</keyword>
<dbReference type="Pfam" id="PF02780">
    <property type="entry name" value="Transketolase_C"/>
    <property type="match status" value="1"/>
</dbReference>
<keyword evidence="3 4" id="KW-0786">Thiamine pyrophosphate</keyword>
<dbReference type="AlphaFoldDB" id="A0AAV9EMD9"/>
<evidence type="ECO:0000313" key="6">
    <source>
        <dbReference type="EMBL" id="KAK1313995.1"/>
    </source>
</evidence>
<evidence type="ECO:0000256" key="2">
    <source>
        <dbReference type="ARBA" id="ARBA00023002"/>
    </source>
</evidence>
<keyword evidence="7" id="KW-1185">Reference proteome</keyword>
<comment type="cofactor">
    <cofactor evidence="1 4">
        <name>thiamine diphosphate</name>
        <dbReference type="ChEBI" id="CHEBI:58937"/>
    </cofactor>
</comment>
<evidence type="ECO:0000256" key="1">
    <source>
        <dbReference type="ARBA" id="ARBA00001964"/>
    </source>
</evidence>
<feature type="domain" description="Transketolase C-terminal" evidence="5">
    <location>
        <begin position="52"/>
        <end position="129"/>
    </location>
</feature>
<comment type="function">
    <text evidence="4">The pyruvate dehydrogenase complex catalyzes the overall conversion of pyruvate to acetyl-CoA and CO2.</text>
</comment>
<gene>
    <name evidence="6" type="ORF">QJS10_CPA06g01083</name>
</gene>
<dbReference type="GO" id="GO:0004739">
    <property type="term" value="F:pyruvate dehydrogenase (acetyl-transferring) activity"/>
    <property type="evidence" value="ECO:0007669"/>
    <property type="project" value="UniProtKB-UniRule"/>
</dbReference>
<dbReference type="PANTHER" id="PTHR11624">
    <property type="entry name" value="DEHYDROGENASE RELATED"/>
    <property type="match status" value="1"/>
</dbReference>
<dbReference type="SUPFAM" id="SSF52922">
    <property type="entry name" value="TK C-terminal domain-like"/>
    <property type="match status" value="1"/>
</dbReference>
<name>A0AAV9EMD9_ACOCL</name>
<dbReference type="Gene3D" id="3.40.50.920">
    <property type="match status" value="1"/>
</dbReference>
<sequence length="239" mass="26872">MEAEISYHTIQSHTSTLITPIVNVYVLTKGNGPMDLSILAWRFFLVSIEAGQVINLRSIRPLDRAAINSSVRKTNRLVTVEEGFPQHGVGAEICASVIEESFRYLDAHVERIVGADVPMPFDSNCQIRYTRYDKRHGAIYKSIEALDYMGMDIIETGDTLRSCSLNVKINFLRYEPSSQCRSMRDSSVSYASAAAKHYDIFRAISNLIDIHQLMDDFRSRVGFMGIGCLLLVPRPASDK</sequence>
<keyword evidence="4" id="KW-0670">Pyruvate</keyword>
<comment type="catalytic activity">
    <reaction evidence="4">
        <text>N(6)-[(R)-lipoyl]-L-lysyl-[protein] + pyruvate + H(+) = N(6)-[(R)-S(8)-acetyldihydrolipoyl]-L-lysyl-[protein] + CO2</text>
        <dbReference type="Rhea" id="RHEA:19189"/>
        <dbReference type="Rhea" id="RHEA-COMP:10474"/>
        <dbReference type="Rhea" id="RHEA-COMP:10478"/>
        <dbReference type="ChEBI" id="CHEBI:15361"/>
        <dbReference type="ChEBI" id="CHEBI:15378"/>
        <dbReference type="ChEBI" id="CHEBI:16526"/>
        <dbReference type="ChEBI" id="CHEBI:83099"/>
        <dbReference type="ChEBI" id="CHEBI:83111"/>
        <dbReference type="EC" id="1.2.4.1"/>
    </reaction>
</comment>
<dbReference type="InterPro" id="IPR009014">
    <property type="entry name" value="Transketo_C/PFOR_II"/>
</dbReference>
<evidence type="ECO:0000259" key="5">
    <source>
        <dbReference type="Pfam" id="PF02780"/>
    </source>
</evidence>
<dbReference type="PANTHER" id="PTHR11624:SF96">
    <property type="entry name" value="PYRUVATE DEHYDROGENASE E1 COMPONENT SUBUNIT BETA, MITOCHONDRIAL"/>
    <property type="match status" value="1"/>
</dbReference>
<dbReference type="Proteomes" id="UP001180020">
    <property type="component" value="Unassembled WGS sequence"/>
</dbReference>
<reference evidence="6" key="2">
    <citation type="submission" date="2023-06" db="EMBL/GenBank/DDBJ databases">
        <authorList>
            <person name="Ma L."/>
            <person name="Liu K.-W."/>
            <person name="Li Z."/>
            <person name="Hsiao Y.-Y."/>
            <person name="Qi Y."/>
            <person name="Fu T."/>
            <person name="Tang G."/>
            <person name="Zhang D."/>
            <person name="Sun W.-H."/>
            <person name="Liu D.-K."/>
            <person name="Li Y."/>
            <person name="Chen G.-Z."/>
            <person name="Liu X.-D."/>
            <person name="Liao X.-Y."/>
            <person name="Jiang Y.-T."/>
            <person name="Yu X."/>
            <person name="Hao Y."/>
            <person name="Huang J."/>
            <person name="Zhao X.-W."/>
            <person name="Ke S."/>
            <person name="Chen Y.-Y."/>
            <person name="Wu W.-L."/>
            <person name="Hsu J.-L."/>
            <person name="Lin Y.-F."/>
            <person name="Huang M.-D."/>
            <person name="Li C.-Y."/>
            <person name="Huang L."/>
            <person name="Wang Z.-W."/>
            <person name="Zhao X."/>
            <person name="Zhong W.-Y."/>
            <person name="Peng D.-H."/>
            <person name="Ahmad S."/>
            <person name="Lan S."/>
            <person name="Zhang J.-S."/>
            <person name="Tsai W.-C."/>
            <person name="Van De Peer Y."/>
            <person name="Liu Z.-J."/>
        </authorList>
    </citation>
    <scope>NUCLEOTIDE SEQUENCE</scope>
    <source>
        <strain evidence="6">CP</strain>
        <tissue evidence="6">Leaves</tissue>
    </source>
</reference>
<reference evidence="6" key="1">
    <citation type="journal article" date="2023" name="Nat. Commun.">
        <title>Diploid and tetraploid genomes of Acorus and the evolution of monocots.</title>
        <authorList>
            <person name="Ma L."/>
            <person name="Liu K.W."/>
            <person name="Li Z."/>
            <person name="Hsiao Y.Y."/>
            <person name="Qi Y."/>
            <person name="Fu T."/>
            <person name="Tang G.D."/>
            <person name="Zhang D."/>
            <person name="Sun W.H."/>
            <person name="Liu D.K."/>
            <person name="Li Y."/>
            <person name="Chen G.Z."/>
            <person name="Liu X.D."/>
            <person name="Liao X.Y."/>
            <person name="Jiang Y.T."/>
            <person name="Yu X."/>
            <person name="Hao Y."/>
            <person name="Huang J."/>
            <person name="Zhao X.W."/>
            <person name="Ke S."/>
            <person name="Chen Y.Y."/>
            <person name="Wu W.L."/>
            <person name="Hsu J.L."/>
            <person name="Lin Y.F."/>
            <person name="Huang M.D."/>
            <person name="Li C.Y."/>
            <person name="Huang L."/>
            <person name="Wang Z.W."/>
            <person name="Zhao X."/>
            <person name="Zhong W.Y."/>
            <person name="Peng D.H."/>
            <person name="Ahmad S."/>
            <person name="Lan S."/>
            <person name="Zhang J.S."/>
            <person name="Tsai W.C."/>
            <person name="Van de Peer Y."/>
            <person name="Liu Z.J."/>
        </authorList>
    </citation>
    <scope>NUCLEOTIDE SEQUENCE</scope>
    <source>
        <strain evidence="6">CP</strain>
    </source>
</reference>
<organism evidence="6 7">
    <name type="scientific">Acorus calamus</name>
    <name type="common">Sweet flag</name>
    <dbReference type="NCBI Taxonomy" id="4465"/>
    <lineage>
        <taxon>Eukaryota</taxon>
        <taxon>Viridiplantae</taxon>
        <taxon>Streptophyta</taxon>
        <taxon>Embryophyta</taxon>
        <taxon>Tracheophyta</taxon>
        <taxon>Spermatophyta</taxon>
        <taxon>Magnoliopsida</taxon>
        <taxon>Liliopsida</taxon>
        <taxon>Acoraceae</taxon>
        <taxon>Acorus</taxon>
    </lineage>
</organism>
<dbReference type="EC" id="1.2.4.1" evidence="4"/>
<evidence type="ECO:0000313" key="7">
    <source>
        <dbReference type="Proteomes" id="UP001180020"/>
    </source>
</evidence>
<dbReference type="InterPro" id="IPR027110">
    <property type="entry name" value="PDHB_mito-type"/>
</dbReference>
<comment type="caution">
    <text evidence="6">The sequence shown here is derived from an EMBL/GenBank/DDBJ whole genome shotgun (WGS) entry which is preliminary data.</text>
</comment>